<gene>
    <name evidence="1" type="ORF">NJ75_04034</name>
</gene>
<name>A0A0B9A054_9SPHN</name>
<evidence type="ECO:0000313" key="2">
    <source>
        <dbReference type="Proteomes" id="UP000031338"/>
    </source>
</evidence>
<protein>
    <submittedName>
        <fullName evidence="1">Uncharacterized protein</fullName>
    </submittedName>
</protein>
<proteinExistence type="predicted"/>
<reference evidence="1 2" key="1">
    <citation type="submission" date="2014-10" db="EMBL/GenBank/DDBJ databases">
        <title>Draft genome sequence of Novosphingobium subterraneum DSM 12447.</title>
        <authorList>
            <person name="Gan H.M."/>
            <person name="Gan H.Y."/>
            <person name="Savka M.A."/>
        </authorList>
    </citation>
    <scope>NUCLEOTIDE SEQUENCE [LARGE SCALE GENOMIC DNA]</scope>
    <source>
        <strain evidence="1 2">DSM 12447</strain>
    </source>
</reference>
<dbReference type="Proteomes" id="UP000031338">
    <property type="component" value="Unassembled WGS sequence"/>
</dbReference>
<comment type="caution">
    <text evidence="1">The sequence shown here is derived from an EMBL/GenBank/DDBJ whole genome shotgun (WGS) entry which is preliminary data.</text>
</comment>
<organism evidence="1 2">
    <name type="scientific">Novosphingobium subterraneum</name>
    <dbReference type="NCBI Taxonomy" id="48936"/>
    <lineage>
        <taxon>Bacteria</taxon>
        <taxon>Pseudomonadati</taxon>
        <taxon>Pseudomonadota</taxon>
        <taxon>Alphaproteobacteria</taxon>
        <taxon>Sphingomonadales</taxon>
        <taxon>Sphingomonadaceae</taxon>
        <taxon>Novosphingobium</taxon>
    </lineage>
</organism>
<sequence length="44" mass="4898">MSTAENGGTDRMKRSKVLLAYPTRSGKMRAIAQTLLRNRSAVLF</sequence>
<accession>A0A0B9A054</accession>
<dbReference type="AlphaFoldDB" id="A0A0B9A054"/>
<evidence type="ECO:0000313" key="1">
    <source>
        <dbReference type="EMBL" id="KHS42719.1"/>
    </source>
</evidence>
<dbReference type="PATRIC" id="fig|48936.3.peg.4064"/>
<keyword evidence="2" id="KW-1185">Reference proteome</keyword>
<dbReference type="EMBL" id="JRVC01000026">
    <property type="protein sequence ID" value="KHS42719.1"/>
    <property type="molecule type" value="Genomic_DNA"/>
</dbReference>